<feature type="transmembrane region" description="Helical" evidence="2">
    <location>
        <begin position="749"/>
        <end position="768"/>
    </location>
</feature>
<feature type="transmembrane region" description="Helical" evidence="2">
    <location>
        <begin position="671"/>
        <end position="689"/>
    </location>
</feature>
<organism evidence="3 4">
    <name type="scientific">Fimbriiglobus ruber</name>
    <dbReference type="NCBI Taxonomy" id="1908690"/>
    <lineage>
        <taxon>Bacteria</taxon>
        <taxon>Pseudomonadati</taxon>
        <taxon>Planctomycetota</taxon>
        <taxon>Planctomycetia</taxon>
        <taxon>Gemmatales</taxon>
        <taxon>Gemmataceae</taxon>
        <taxon>Fimbriiglobus</taxon>
    </lineage>
</organism>
<keyword evidence="4" id="KW-1185">Reference proteome</keyword>
<dbReference type="PANTHER" id="PTHR43317:SF1">
    <property type="entry name" value="THERMOSPERMINE SYNTHASE ACAULIS5"/>
    <property type="match status" value="1"/>
</dbReference>
<feature type="transmembrane region" description="Helical" evidence="2">
    <location>
        <begin position="27"/>
        <end position="48"/>
    </location>
</feature>
<reference evidence="4" key="1">
    <citation type="submission" date="2017-06" db="EMBL/GenBank/DDBJ databases">
        <title>Genome analysis of Fimbriiglobus ruber SP5, the first member of the order Planctomycetales with confirmed chitinolytic capability.</title>
        <authorList>
            <person name="Ravin N.V."/>
            <person name="Rakitin A.L."/>
            <person name="Ivanova A.A."/>
            <person name="Beletsky A.V."/>
            <person name="Kulichevskaya I.S."/>
            <person name="Mardanov A.V."/>
            <person name="Dedysh S.N."/>
        </authorList>
    </citation>
    <scope>NUCLEOTIDE SEQUENCE [LARGE SCALE GENOMIC DNA]</scope>
    <source>
        <strain evidence="4">SP5</strain>
    </source>
</reference>
<dbReference type="SUPFAM" id="SSF53335">
    <property type="entry name" value="S-adenosyl-L-methionine-dependent methyltransferases"/>
    <property type="match status" value="1"/>
</dbReference>
<dbReference type="CDD" id="cd02440">
    <property type="entry name" value="AdoMet_MTases"/>
    <property type="match status" value="1"/>
</dbReference>
<keyword evidence="2" id="KW-0472">Membrane</keyword>
<dbReference type="Gene3D" id="3.40.50.150">
    <property type="entry name" value="Vaccinia Virus protein VP39"/>
    <property type="match status" value="1"/>
</dbReference>
<protein>
    <recommendedName>
        <fullName evidence="5">Spermidine synthase</fullName>
    </recommendedName>
</protein>
<dbReference type="Proteomes" id="UP000214646">
    <property type="component" value="Unassembled WGS sequence"/>
</dbReference>
<keyword evidence="2" id="KW-0812">Transmembrane</keyword>
<evidence type="ECO:0008006" key="5">
    <source>
        <dbReference type="Google" id="ProtNLM"/>
    </source>
</evidence>
<keyword evidence="2" id="KW-1133">Transmembrane helix</keyword>
<dbReference type="Pfam" id="PF01564">
    <property type="entry name" value="Spermine_synth"/>
    <property type="match status" value="1"/>
</dbReference>
<dbReference type="EMBL" id="NIDE01000017">
    <property type="protein sequence ID" value="OWK35676.1"/>
    <property type="molecule type" value="Genomic_DNA"/>
</dbReference>
<evidence type="ECO:0000256" key="2">
    <source>
        <dbReference type="SAM" id="Phobius"/>
    </source>
</evidence>
<evidence type="ECO:0000313" key="3">
    <source>
        <dbReference type="EMBL" id="OWK35676.1"/>
    </source>
</evidence>
<feature type="transmembrane region" description="Helical" evidence="2">
    <location>
        <begin position="110"/>
        <end position="130"/>
    </location>
</feature>
<dbReference type="PANTHER" id="PTHR43317">
    <property type="entry name" value="THERMOSPERMINE SYNTHASE ACAULIS5"/>
    <property type="match status" value="1"/>
</dbReference>
<dbReference type="InterPro" id="IPR029063">
    <property type="entry name" value="SAM-dependent_MTases_sf"/>
</dbReference>
<feature type="transmembrane region" description="Helical" evidence="2">
    <location>
        <begin position="60"/>
        <end position="77"/>
    </location>
</feature>
<name>A0A225DEA7_9BACT</name>
<evidence type="ECO:0000256" key="1">
    <source>
        <dbReference type="ARBA" id="ARBA00023115"/>
    </source>
</evidence>
<feature type="transmembrane region" description="Helical" evidence="2">
    <location>
        <begin position="206"/>
        <end position="227"/>
    </location>
</feature>
<sequence length="775" mass="84546">MDLFLISGLILFLELACIRWFPAHVLFLTFFTNTVLLACFVGMSVGCLTARSDRRHLQQMPVWLFVALAAGILLNLYRSRLEHIVDVASQSQPDVVFFGAEANVQQAPEFVVPVELVAGLMFVLIAAVMVGPGQEMGRAFNRVPGRIAAYAYNIAGSLVGIVLFAACSWYHVPPVAWFTLVALGVLYFLLRPTVDATGPRPVKLITVMLLLAGVLLTVRTSGVLPIFGDQVETTWSPYYRVDYQPKDGVIVTNLIGHQVIRSREKPGEVAYHLPYLFNQAVARPPYRRILVIGAGSGNDVSRALLWAAPDARIDAVDIEPVIQQIGRDHHPDRPYDDPRVTTHLDDGRNFLRRAPAEEYDLVVYALVDSLVLHSGYGSIRLESYLFTREAFADVRRVLKPTGAFALYNYFRQGWLVARLRESLRHTFGADPVALTDPPNTELSLNQFVDAHTFFLAGREDVVGPVRQAFVDNGNLFWVPTVRPVTPDNRGGFSKDKPTGAGEKWSALRMAQIEDSGGSLPPATDEWPFLYTHQPSIPEYILRGIGLMIVLSGVVWFAFRPRTGGSAITTGTVSLPENGSTQTGAEALPAVVGAPSPATAGDQAAARSETGLLVRMFFLGAGFMLVETKAVVHMALLFGGTWVVNTVVFFAILMTALLGNLFVAWVRPERLWWAYIGLIAALAANLLVPLDAFLGLDRTVQVIAACSLVFAPVVFAGVIFPVSFKRAAAPDRAFGTNAAGALLGGIAENASMLVGFQYLLVVAVAFYLASSVRTKK</sequence>
<feature type="transmembrane region" description="Helical" evidence="2">
    <location>
        <begin position="150"/>
        <end position="171"/>
    </location>
</feature>
<evidence type="ECO:0000313" key="4">
    <source>
        <dbReference type="Proteomes" id="UP000214646"/>
    </source>
</evidence>
<feature type="transmembrane region" description="Helical" evidence="2">
    <location>
        <begin position="539"/>
        <end position="558"/>
    </location>
</feature>
<proteinExistence type="predicted"/>
<dbReference type="GO" id="GO:0006596">
    <property type="term" value="P:polyamine biosynthetic process"/>
    <property type="evidence" value="ECO:0007669"/>
    <property type="project" value="UniProtKB-KW"/>
</dbReference>
<feature type="transmembrane region" description="Helical" evidence="2">
    <location>
        <begin position="701"/>
        <end position="723"/>
    </location>
</feature>
<comment type="caution">
    <text evidence="3">The sequence shown here is derived from an EMBL/GenBank/DDBJ whole genome shotgun (WGS) entry which is preliminary data.</text>
</comment>
<feature type="transmembrane region" description="Helical" evidence="2">
    <location>
        <begin position="641"/>
        <end position="665"/>
    </location>
</feature>
<keyword evidence="1" id="KW-0620">Polyamine biosynthesis</keyword>
<feature type="transmembrane region" description="Helical" evidence="2">
    <location>
        <begin position="177"/>
        <end position="194"/>
    </location>
</feature>
<accession>A0A225DEA7</accession>
<gene>
    <name evidence="3" type="ORF">FRUB_08239</name>
</gene>
<dbReference type="AlphaFoldDB" id="A0A225DEA7"/>